<dbReference type="Gene3D" id="3.40.50.720">
    <property type="entry name" value="NAD(P)-binding Rossmann-like Domain"/>
    <property type="match status" value="1"/>
</dbReference>
<dbReference type="InterPro" id="IPR008030">
    <property type="entry name" value="NmrA-like"/>
</dbReference>
<name>A0ABS5FWU1_9BRAD</name>
<evidence type="ECO:0000259" key="1">
    <source>
        <dbReference type="Pfam" id="PF05368"/>
    </source>
</evidence>
<comment type="caution">
    <text evidence="2">The sequence shown here is derived from an EMBL/GenBank/DDBJ whole genome shotgun (WGS) entry which is preliminary data.</text>
</comment>
<dbReference type="InterPro" id="IPR051604">
    <property type="entry name" value="Ergot_Alk_Oxidoreductase"/>
</dbReference>
<dbReference type="EMBL" id="JAFCJH010000075">
    <property type="protein sequence ID" value="MBR0801253.1"/>
    <property type="molecule type" value="Genomic_DNA"/>
</dbReference>
<evidence type="ECO:0000313" key="3">
    <source>
        <dbReference type="Proteomes" id="UP001315278"/>
    </source>
</evidence>
<protein>
    <submittedName>
        <fullName evidence="2">SDR family NAD(P)-dependent oxidoreductase</fullName>
    </submittedName>
</protein>
<dbReference type="PANTHER" id="PTHR43162">
    <property type="match status" value="1"/>
</dbReference>
<sequence>MRGGREVGSPILVTGAAGTVGYAVCELLIERGCKVRALVRKEDARSEKLAERGVEVVVGDLLDLHSMHRAIENCDRLYFGMTVSASYLEATINTAAVAKHHKVGAFVNISQMTVSQMGINATTDSPQQKMHWLAEQALNWSGLPVVHVRPTSFLDTFFLRLSAHSICEHGQIRLPFGDGKTSPIASEDVARVMATILESPARHIGKIYELTGSRSQDMNGVAEEFSRALGRPITYVNVPWEPWRKQLEASGMLDRHALSHLATMALLKQQNRYDRLTSDVEKITGTPPLSVHDFVLRHADMYTSEK</sequence>
<dbReference type="InterPro" id="IPR036291">
    <property type="entry name" value="NAD(P)-bd_dom_sf"/>
</dbReference>
<feature type="domain" description="NmrA-like" evidence="1">
    <location>
        <begin position="10"/>
        <end position="274"/>
    </location>
</feature>
<dbReference type="Pfam" id="PF05368">
    <property type="entry name" value="NmrA"/>
    <property type="match status" value="1"/>
</dbReference>
<dbReference type="PANTHER" id="PTHR43162:SF1">
    <property type="entry name" value="PRESTALK A DIFFERENTIATION PROTEIN A"/>
    <property type="match status" value="1"/>
</dbReference>
<gene>
    <name evidence="2" type="ORF">JQ615_38470</name>
</gene>
<proteinExistence type="predicted"/>
<dbReference type="Proteomes" id="UP001315278">
    <property type="component" value="Unassembled WGS sequence"/>
</dbReference>
<reference evidence="3" key="1">
    <citation type="journal article" date="2021" name="ISME J.">
        <title>Evolutionary origin and ecological implication of a unique nif island in free-living Bradyrhizobium lineages.</title>
        <authorList>
            <person name="Tao J."/>
        </authorList>
    </citation>
    <scope>NUCLEOTIDE SEQUENCE [LARGE SCALE GENOMIC DNA]</scope>
    <source>
        <strain evidence="3">SZCCT0434</strain>
    </source>
</reference>
<keyword evidence="3" id="KW-1185">Reference proteome</keyword>
<organism evidence="2 3">
    <name type="scientific">Bradyrhizobium jicamae</name>
    <dbReference type="NCBI Taxonomy" id="280332"/>
    <lineage>
        <taxon>Bacteria</taxon>
        <taxon>Pseudomonadati</taxon>
        <taxon>Pseudomonadota</taxon>
        <taxon>Alphaproteobacteria</taxon>
        <taxon>Hyphomicrobiales</taxon>
        <taxon>Nitrobacteraceae</taxon>
        <taxon>Bradyrhizobium</taxon>
    </lineage>
</organism>
<evidence type="ECO:0000313" key="2">
    <source>
        <dbReference type="EMBL" id="MBR0801253.1"/>
    </source>
</evidence>
<accession>A0ABS5FWU1</accession>
<dbReference type="Gene3D" id="3.90.25.10">
    <property type="entry name" value="UDP-galactose 4-epimerase, domain 1"/>
    <property type="match status" value="1"/>
</dbReference>
<dbReference type="SUPFAM" id="SSF51735">
    <property type="entry name" value="NAD(P)-binding Rossmann-fold domains"/>
    <property type="match status" value="1"/>
</dbReference>